<sequence>MNGNTVHQDFYNHTVEILGAIQEKVRVELGGHEGTDWNVIELFLNLLMSIDLADDHTGFCDLIIFTMAISPSMVMLRRLPDESANLWWRFAIMFHNDEYQISTAGHFVVMHEAMTLKYCPQIFYEWKHWTRKALWSIVKSEVTKVSQPRADTMRYDPAVLFTFRKMTAVLSKLEGLQGFTNESPTFVGREEELTEVRRLLGSKELTDKQLSDYQRYCHRILKDLRDKSASVTLESILR</sequence>
<keyword evidence="2" id="KW-1185">Reference proteome</keyword>
<name>A0A6A6SJU2_9PLEO</name>
<organism evidence="1 2">
    <name type="scientific">Lophiostoma macrostomum CBS 122681</name>
    <dbReference type="NCBI Taxonomy" id="1314788"/>
    <lineage>
        <taxon>Eukaryota</taxon>
        <taxon>Fungi</taxon>
        <taxon>Dikarya</taxon>
        <taxon>Ascomycota</taxon>
        <taxon>Pezizomycotina</taxon>
        <taxon>Dothideomycetes</taxon>
        <taxon>Pleosporomycetidae</taxon>
        <taxon>Pleosporales</taxon>
        <taxon>Lophiostomataceae</taxon>
        <taxon>Lophiostoma</taxon>
    </lineage>
</organism>
<proteinExistence type="predicted"/>
<accession>A0A6A6SJU2</accession>
<protein>
    <submittedName>
        <fullName evidence="1">Uncharacterized protein</fullName>
    </submittedName>
</protein>
<dbReference type="AlphaFoldDB" id="A0A6A6SJU2"/>
<evidence type="ECO:0000313" key="1">
    <source>
        <dbReference type="EMBL" id="KAF2647251.1"/>
    </source>
</evidence>
<dbReference type="EMBL" id="MU004650">
    <property type="protein sequence ID" value="KAF2647251.1"/>
    <property type="molecule type" value="Genomic_DNA"/>
</dbReference>
<evidence type="ECO:0000313" key="2">
    <source>
        <dbReference type="Proteomes" id="UP000799324"/>
    </source>
</evidence>
<gene>
    <name evidence="1" type="ORF">K491DRAFT_699756</name>
</gene>
<reference evidence="1" key="1">
    <citation type="journal article" date="2020" name="Stud. Mycol.">
        <title>101 Dothideomycetes genomes: a test case for predicting lifestyles and emergence of pathogens.</title>
        <authorList>
            <person name="Haridas S."/>
            <person name="Albert R."/>
            <person name="Binder M."/>
            <person name="Bloem J."/>
            <person name="Labutti K."/>
            <person name="Salamov A."/>
            <person name="Andreopoulos B."/>
            <person name="Baker S."/>
            <person name="Barry K."/>
            <person name="Bills G."/>
            <person name="Bluhm B."/>
            <person name="Cannon C."/>
            <person name="Castanera R."/>
            <person name="Culley D."/>
            <person name="Daum C."/>
            <person name="Ezra D."/>
            <person name="Gonzalez J."/>
            <person name="Henrissat B."/>
            <person name="Kuo A."/>
            <person name="Liang C."/>
            <person name="Lipzen A."/>
            <person name="Lutzoni F."/>
            <person name="Magnuson J."/>
            <person name="Mondo S."/>
            <person name="Nolan M."/>
            <person name="Ohm R."/>
            <person name="Pangilinan J."/>
            <person name="Park H.-J."/>
            <person name="Ramirez L."/>
            <person name="Alfaro M."/>
            <person name="Sun H."/>
            <person name="Tritt A."/>
            <person name="Yoshinaga Y."/>
            <person name="Zwiers L.-H."/>
            <person name="Turgeon B."/>
            <person name="Goodwin S."/>
            <person name="Spatafora J."/>
            <person name="Crous P."/>
            <person name="Grigoriev I."/>
        </authorList>
    </citation>
    <scope>NUCLEOTIDE SEQUENCE</scope>
    <source>
        <strain evidence="1">CBS 122681</strain>
    </source>
</reference>
<dbReference type="Proteomes" id="UP000799324">
    <property type="component" value="Unassembled WGS sequence"/>
</dbReference>